<dbReference type="HOGENOM" id="CLU_2544143_0_0_1"/>
<name>A0A0D0B9N0_9AGAM</name>
<proteinExistence type="predicted"/>
<evidence type="ECO:0000313" key="2">
    <source>
        <dbReference type="Proteomes" id="UP000054485"/>
    </source>
</evidence>
<accession>A0A0D0B9N0</accession>
<organism evidence="1 2">
    <name type="scientific">Suillus luteus UH-Slu-Lm8-n1</name>
    <dbReference type="NCBI Taxonomy" id="930992"/>
    <lineage>
        <taxon>Eukaryota</taxon>
        <taxon>Fungi</taxon>
        <taxon>Dikarya</taxon>
        <taxon>Basidiomycota</taxon>
        <taxon>Agaricomycotina</taxon>
        <taxon>Agaricomycetes</taxon>
        <taxon>Agaricomycetidae</taxon>
        <taxon>Boletales</taxon>
        <taxon>Suillineae</taxon>
        <taxon>Suillaceae</taxon>
        <taxon>Suillus</taxon>
    </lineage>
</organism>
<sequence length="83" mass="9166">MTWTLIDYVITCLLHSNPLFVLAMMDPQTIAKSWCFRADHDLLGEGSSVRTYFALLFHVCCLIIVSGTGVQCHSSNSGCVVRA</sequence>
<dbReference type="Proteomes" id="UP000054485">
    <property type="component" value="Unassembled WGS sequence"/>
</dbReference>
<reference evidence="1 2" key="1">
    <citation type="submission" date="2014-04" db="EMBL/GenBank/DDBJ databases">
        <authorList>
            <consortium name="DOE Joint Genome Institute"/>
            <person name="Kuo A."/>
            <person name="Ruytinx J."/>
            <person name="Rineau F."/>
            <person name="Colpaert J."/>
            <person name="Kohler A."/>
            <person name="Nagy L.G."/>
            <person name="Floudas D."/>
            <person name="Copeland A."/>
            <person name="Barry K.W."/>
            <person name="Cichocki N."/>
            <person name="Veneault-Fourrey C."/>
            <person name="LaButti K."/>
            <person name="Lindquist E.A."/>
            <person name="Lipzen A."/>
            <person name="Lundell T."/>
            <person name="Morin E."/>
            <person name="Murat C."/>
            <person name="Sun H."/>
            <person name="Tunlid A."/>
            <person name="Henrissat B."/>
            <person name="Grigoriev I.V."/>
            <person name="Hibbett D.S."/>
            <person name="Martin F."/>
            <person name="Nordberg H.P."/>
            <person name="Cantor M.N."/>
            <person name="Hua S.X."/>
        </authorList>
    </citation>
    <scope>NUCLEOTIDE SEQUENCE [LARGE SCALE GENOMIC DNA]</scope>
    <source>
        <strain evidence="1 2">UH-Slu-Lm8-n1</strain>
    </source>
</reference>
<reference evidence="2" key="2">
    <citation type="submission" date="2015-01" db="EMBL/GenBank/DDBJ databases">
        <title>Evolutionary Origins and Diversification of the Mycorrhizal Mutualists.</title>
        <authorList>
            <consortium name="DOE Joint Genome Institute"/>
            <consortium name="Mycorrhizal Genomics Consortium"/>
            <person name="Kohler A."/>
            <person name="Kuo A."/>
            <person name="Nagy L.G."/>
            <person name="Floudas D."/>
            <person name="Copeland A."/>
            <person name="Barry K.W."/>
            <person name="Cichocki N."/>
            <person name="Veneault-Fourrey C."/>
            <person name="LaButti K."/>
            <person name="Lindquist E.A."/>
            <person name="Lipzen A."/>
            <person name="Lundell T."/>
            <person name="Morin E."/>
            <person name="Murat C."/>
            <person name="Riley R."/>
            <person name="Ohm R."/>
            <person name="Sun H."/>
            <person name="Tunlid A."/>
            <person name="Henrissat B."/>
            <person name="Grigoriev I.V."/>
            <person name="Hibbett D.S."/>
            <person name="Martin F."/>
        </authorList>
    </citation>
    <scope>NUCLEOTIDE SEQUENCE [LARGE SCALE GENOMIC DNA]</scope>
    <source>
        <strain evidence="2">UH-Slu-Lm8-n1</strain>
    </source>
</reference>
<dbReference type="InParanoid" id="A0A0D0B9N0"/>
<gene>
    <name evidence="1" type="ORF">CY34DRAFT_804327</name>
</gene>
<dbReference type="AlphaFoldDB" id="A0A0D0B9N0"/>
<evidence type="ECO:0000313" key="1">
    <source>
        <dbReference type="EMBL" id="KIK43002.1"/>
    </source>
</evidence>
<dbReference type="EMBL" id="KN835224">
    <property type="protein sequence ID" value="KIK43002.1"/>
    <property type="molecule type" value="Genomic_DNA"/>
</dbReference>
<protein>
    <submittedName>
        <fullName evidence="1">Uncharacterized protein</fullName>
    </submittedName>
</protein>
<keyword evidence="2" id="KW-1185">Reference proteome</keyword>